<protein>
    <submittedName>
        <fullName evidence="3">Unannotated protein</fullName>
    </submittedName>
</protein>
<dbReference type="InterPro" id="IPR029069">
    <property type="entry name" value="HotDog_dom_sf"/>
</dbReference>
<feature type="domain" description="Acyl-CoA thioesterase-like C-terminal" evidence="2">
    <location>
        <begin position="142"/>
        <end position="286"/>
    </location>
</feature>
<evidence type="ECO:0000313" key="3">
    <source>
        <dbReference type="EMBL" id="CAB4706812.1"/>
    </source>
</evidence>
<evidence type="ECO:0000259" key="2">
    <source>
        <dbReference type="Pfam" id="PF20789"/>
    </source>
</evidence>
<dbReference type="PANTHER" id="PTHR38110">
    <property type="entry name" value="CHROMOSOME 23, WHOLE GENOME SHOTGUN SEQUENCE"/>
    <property type="match status" value="1"/>
</dbReference>
<gene>
    <name evidence="3" type="ORF">UFOPK2582_01214</name>
</gene>
<dbReference type="Gene3D" id="2.40.160.210">
    <property type="entry name" value="Acyl-CoA thioesterase, double hotdog domain"/>
    <property type="match status" value="1"/>
</dbReference>
<sequence length="295" mass="31729">MSVQPGDILRDTEPTAVDGVAGRFSAVIPEAWRIFYAFGGATMATALRVAEAALEREDLHLVSSEAMFCQAIPVGPVAASAEIVRRGRSAAQVLVRLWALDPESPDPSGPERSDLMVMCVFGLSEKSPFEFVGAIAPEVPDPQDCPQPAPRPADSPFNNIPYHEQTEFRFSNSTIKWNEEFPAAEPESASWFRFKVPPLRSDGSWHPATLALPGDILGPAVHAGAGGSVPPFLVISLQLGLQIVAEVRGEWLLQHTRSQVAGSGYASGTAEIYDQDRRLVAVATQCAKIQTVKLG</sequence>
<dbReference type="InterPro" id="IPR052389">
    <property type="entry name" value="Sec_Metab_Biosynth-Assoc"/>
</dbReference>
<proteinExistence type="predicted"/>
<dbReference type="AlphaFoldDB" id="A0A6J6Q8S2"/>
<dbReference type="EMBL" id="CAEZXS010000154">
    <property type="protein sequence ID" value="CAB4706812.1"/>
    <property type="molecule type" value="Genomic_DNA"/>
</dbReference>
<feature type="domain" description="Acyl-CoA thioesterase-like N-terminal HotDog" evidence="1">
    <location>
        <begin position="29"/>
        <end position="98"/>
    </location>
</feature>
<dbReference type="SUPFAM" id="SSF54637">
    <property type="entry name" value="Thioesterase/thiol ester dehydrase-isomerase"/>
    <property type="match status" value="2"/>
</dbReference>
<dbReference type="Pfam" id="PF20789">
    <property type="entry name" value="4HBT_3C"/>
    <property type="match status" value="1"/>
</dbReference>
<accession>A0A6J6Q8S2</accession>
<dbReference type="InterPro" id="IPR042171">
    <property type="entry name" value="Acyl-CoA_hotdog"/>
</dbReference>
<reference evidence="3" key="1">
    <citation type="submission" date="2020-05" db="EMBL/GenBank/DDBJ databases">
        <authorList>
            <person name="Chiriac C."/>
            <person name="Salcher M."/>
            <person name="Ghai R."/>
            <person name="Kavagutti S V."/>
        </authorList>
    </citation>
    <scope>NUCLEOTIDE SEQUENCE</scope>
</reference>
<dbReference type="PANTHER" id="PTHR38110:SF1">
    <property type="entry name" value="THIOESTERASE DOMAIN-CONTAINING PROTEIN"/>
    <property type="match status" value="1"/>
</dbReference>
<dbReference type="Pfam" id="PF13622">
    <property type="entry name" value="4HBT_3"/>
    <property type="match status" value="1"/>
</dbReference>
<dbReference type="InterPro" id="IPR049449">
    <property type="entry name" value="TesB_ACOT8-like_N"/>
</dbReference>
<evidence type="ECO:0000259" key="1">
    <source>
        <dbReference type="Pfam" id="PF13622"/>
    </source>
</evidence>
<dbReference type="InterPro" id="IPR049450">
    <property type="entry name" value="ACOT8-like_C"/>
</dbReference>
<organism evidence="3">
    <name type="scientific">freshwater metagenome</name>
    <dbReference type="NCBI Taxonomy" id="449393"/>
    <lineage>
        <taxon>unclassified sequences</taxon>
        <taxon>metagenomes</taxon>
        <taxon>ecological metagenomes</taxon>
    </lineage>
</organism>
<name>A0A6J6Q8S2_9ZZZZ</name>